<keyword evidence="5" id="KW-0812">Transmembrane</keyword>
<evidence type="ECO:0000256" key="11">
    <source>
        <dbReference type="ARBA" id="ARBA00023136"/>
    </source>
</evidence>
<proteinExistence type="inferred from homology"/>
<dbReference type="OrthoDB" id="2789670at2759"/>
<dbReference type="GO" id="GO:0016020">
    <property type="term" value="C:membrane"/>
    <property type="evidence" value="ECO:0007669"/>
    <property type="project" value="UniProtKB-SubCell"/>
</dbReference>
<comment type="similarity">
    <text evidence="3">Belongs to the cytochrome P450 family.</text>
</comment>
<dbReference type="EMBL" id="BKCP01010070">
    <property type="protein sequence ID" value="GER51930.1"/>
    <property type="molecule type" value="Genomic_DNA"/>
</dbReference>
<organism evidence="13 14">
    <name type="scientific">Striga asiatica</name>
    <name type="common">Asiatic witchweed</name>
    <name type="synonym">Buchnera asiatica</name>
    <dbReference type="NCBI Taxonomy" id="4170"/>
    <lineage>
        <taxon>Eukaryota</taxon>
        <taxon>Viridiplantae</taxon>
        <taxon>Streptophyta</taxon>
        <taxon>Embryophyta</taxon>
        <taxon>Tracheophyta</taxon>
        <taxon>Spermatophyta</taxon>
        <taxon>Magnoliopsida</taxon>
        <taxon>eudicotyledons</taxon>
        <taxon>Gunneridae</taxon>
        <taxon>Pentapetalae</taxon>
        <taxon>asterids</taxon>
        <taxon>lamiids</taxon>
        <taxon>Lamiales</taxon>
        <taxon>Orobanchaceae</taxon>
        <taxon>Buchnereae</taxon>
        <taxon>Striga</taxon>
    </lineage>
</organism>
<evidence type="ECO:0000256" key="12">
    <source>
        <dbReference type="PIRSR" id="PIRSR602401-1"/>
    </source>
</evidence>
<evidence type="ECO:0000313" key="14">
    <source>
        <dbReference type="Proteomes" id="UP000325081"/>
    </source>
</evidence>
<evidence type="ECO:0000256" key="2">
    <source>
        <dbReference type="ARBA" id="ARBA00004167"/>
    </source>
</evidence>
<comment type="cofactor">
    <cofactor evidence="1 12">
        <name>heme</name>
        <dbReference type="ChEBI" id="CHEBI:30413"/>
    </cofactor>
</comment>
<dbReference type="GO" id="GO:0016705">
    <property type="term" value="F:oxidoreductase activity, acting on paired donors, with incorporation or reduction of molecular oxygen"/>
    <property type="evidence" value="ECO:0007669"/>
    <property type="project" value="InterPro"/>
</dbReference>
<dbReference type="PANTHER" id="PTHR47944">
    <property type="entry name" value="CYTOCHROME P450 98A9"/>
    <property type="match status" value="1"/>
</dbReference>
<gene>
    <name evidence="13" type="ORF">STAS_29350</name>
</gene>
<dbReference type="Proteomes" id="UP000325081">
    <property type="component" value="Unassembled WGS sequence"/>
</dbReference>
<dbReference type="InterPro" id="IPR002401">
    <property type="entry name" value="Cyt_P450_E_grp-I"/>
</dbReference>
<dbReference type="InterPro" id="IPR017972">
    <property type="entry name" value="Cyt_P450_CS"/>
</dbReference>
<dbReference type="InterPro" id="IPR001128">
    <property type="entry name" value="Cyt_P450"/>
</dbReference>
<dbReference type="SUPFAM" id="SSF48264">
    <property type="entry name" value="Cytochrome P450"/>
    <property type="match status" value="2"/>
</dbReference>
<keyword evidence="11" id="KW-0472">Membrane</keyword>
<keyword evidence="9 12" id="KW-0408">Iron</keyword>
<feature type="binding site" description="axial binding residue" evidence="12">
    <location>
        <position position="438"/>
    </location>
    <ligand>
        <name>heme</name>
        <dbReference type="ChEBI" id="CHEBI:30413"/>
    </ligand>
    <ligandPart>
        <name>Fe</name>
        <dbReference type="ChEBI" id="CHEBI:18248"/>
    </ligandPart>
</feature>
<protein>
    <submittedName>
        <fullName evidence="13">Cytochrome P450</fullName>
    </submittedName>
</protein>
<comment type="subcellular location">
    <subcellularLocation>
        <location evidence="2">Membrane</location>
        <topology evidence="2">Single-pass membrane protein</topology>
    </subcellularLocation>
</comment>
<evidence type="ECO:0000256" key="5">
    <source>
        <dbReference type="ARBA" id="ARBA00022692"/>
    </source>
</evidence>
<dbReference type="PROSITE" id="PS00086">
    <property type="entry name" value="CYTOCHROME_P450"/>
    <property type="match status" value="2"/>
</dbReference>
<keyword evidence="7" id="KW-1133">Transmembrane helix</keyword>
<keyword evidence="8" id="KW-0560">Oxidoreductase</keyword>
<dbReference type="GO" id="GO:0005506">
    <property type="term" value="F:iron ion binding"/>
    <property type="evidence" value="ECO:0007669"/>
    <property type="project" value="InterPro"/>
</dbReference>
<evidence type="ECO:0000256" key="7">
    <source>
        <dbReference type="ARBA" id="ARBA00022989"/>
    </source>
</evidence>
<dbReference type="AlphaFoldDB" id="A0A5A7R3L9"/>
<keyword evidence="6 12" id="KW-0479">Metal-binding</keyword>
<evidence type="ECO:0000256" key="1">
    <source>
        <dbReference type="ARBA" id="ARBA00001971"/>
    </source>
</evidence>
<keyword evidence="4 12" id="KW-0349">Heme</keyword>
<dbReference type="Pfam" id="PF00067">
    <property type="entry name" value="p450"/>
    <property type="match status" value="2"/>
</dbReference>
<dbReference type="Gene3D" id="1.10.630.10">
    <property type="entry name" value="Cytochrome P450"/>
    <property type="match status" value="2"/>
</dbReference>
<evidence type="ECO:0000256" key="6">
    <source>
        <dbReference type="ARBA" id="ARBA00022723"/>
    </source>
</evidence>
<keyword evidence="14" id="KW-1185">Reference proteome</keyword>
<sequence length="1029" mass="117236">MALPLIILSFLAVLAAYKLFQRLRFKLPPGPRPLPVVGNLYDLKPVLVHCFTEWSQIYGPIFSIYFGSHLSVVVNSAELAKEVLKDNDQQLAYRNRTRQINMFSKNGMDLIWSDYGPHYVKVRKLCTLELFSMKRIEALRPIREDEVTAMVESIFKDCIKPENKGKDLVLREYLGMMAFLHITRLSFGKRFMDSNGVIDQQGEELKGILHNGIKLGNKKSFAEFLPWLRFLFKSENEALNKHDQRSDSFAKKIMEEHTLARKKTGNTKNHFVDALLTLQKDYDLSEDTVIGLLKNMISAGMDTTATTVEWALAEMVRNPRVQQKLQDELDRVVGRDRVMTEADIPNLPYLQHVTKECFRLHPPTPLMLPHKANTNVKIGGFDIPKGATVSVNVWAIARDPAVWKDPLEFRPERFQIEDVDMKGTDFRFLPFGSGRRICPGAQLAIFLVSSMLGHMVHHFNLDPPEGVRPEDMDMMERPGMVTYMRTPLKVVPTPRLPAELYKRVAVGNVNPLPAAGSKPKGSSSLTMALPLIILSFLAVLAAYKLFQRLRFKLPPGPRPLPVVGNLYDLKPVLVRCFTEWSQIYGPIFSVYFGSHLSVVVNSAELAKEVLKDNDQQLAYRNRTRQINKFSKNGMDLIWSDYGPHYVKVRKLCTLELFSMKRIEALRPIREDEVTAMVESIFKDCVKPENKGKALVLREYLGMMAFLHITRLSFGKRFMDSNGVIDQQGEELKGILNNAIKLSTNKSFAEFLPWLRFLFKAANEALNEHNLRADSFTKKIMEEHTLARKKTGNTKNHFVDALLTLQKDYDLSEDTDMISAGMDTTTITVEWALAEMVRNPRVKQKLQDELDRVVGRDRVMTEDDIPNLPYLQHVTKECFRLHPPTPLMLPHKANTNVKIGGFDIPKGATVSVNAWAIARDPAVWKDPLEFRPERFQIEDVDMKGTDFRFLPFGSGRRICPGAQLAIFLVSSMLGHMVHHFNLDPAEGVRPEDMDMMEQPGTVTYMRTPLKVVPTPRLPAELYKRVAVGNV</sequence>
<accession>A0A5A7R3L9</accession>
<evidence type="ECO:0000256" key="10">
    <source>
        <dbReference type="ARBA" id="ARBA00023033"/>
    </source>
</evidence>
<evidence type="ECO:0000256" key="9">
    <source>
        <dbReference type="ARBA" id="ARBA00023004"/>
    </source>
</evidence>
<dbReference type="InterPro" id="IPR036396">
    <property type="entry name" value="Cyt_P450_sf"/>
</dbReference>
<dbReference type="PRINTS" id="PR00385">
    <property type="entry name" value="P450"/>
</dbReference>
<evidence type="ECO:0000256" key="4">
    <source>
        <dbReference type="ARBA" id="ARBA00022617"/>
    </source>
</evidence>
<dbReference type="FunFam" id="1.10.630.10:FF:000039">
    <property type="entry name" value="Cytochrome P450"/>
    <property type="match status" value="2"/>
</dbReference>
<dbReference type="GO" id="GO:0004497">
    <property type="term" value="F:monooxygenase activity"/>
    <property type="evidence" value="ECO:0007669"/>
    <property type="project" value="UniProtKB-KW"/>
</dbReference>
<name>A0A5A7R3L9_STRAF</name>
<dbReference type="GO" id="GO:0020037">
    <property type="term" value="F:heme binding"/>
    <property type="evidence" value="ECO:0007669"/>
    <property type="project" value="InterPro"/>
</dbReference>
<comment type="caution">
    <text evidence="13">The sequence shown here is derived from an EMBL/GenBank/DDBJ whole genome shotgun (WGS) entry which is preliminary data.</text>
</comment>
<reference evidence="14" key="1">
    <citation type="journal article" date="2019" name="Curr. Biol.">
        <title>Genome Sequence of Striga asiatica Provides Insight into the Evolution of Plant Parasitism.</title>
        <authorList>
            <person name="Yoshida S."/>
            <person name="Kim S."/>
            <person name="Wafula E.K."/>
            <person name="Tanskanen J."/>
            <person name="Kim Y.M."/>
            <person name="Honaas L."/>
            <person name="Yang Z."/>
            <person name="Spallek T."/>
            <person name="Conn C.E."/>
            <person name="Ichihashi Y."/>
            <person name="Cheong K."/>
            <person name="Cui S."/>
            <person name="Der J.P."/>
            <person name="Gundlach H."/>
            <person name="Jiao Y."/>
            <person name="Hori C."/>
            <person name="Ishida J.K."/>
            <person name="Kasahara H."/>
            <person name="Kiba T."/>
            <person name="Kim M.S."/>
            <person name="Koo N."/>
            <person name="Laohavisit A."/>
            <person name="Lee Y.H."/>
            <person name="Lumba S."/>
            <person name="McCourt P."/>
            <person name="Mortimer J.C."/>
            <person name="Mutuku J.M."/>
            <person name="Nomura T."/>
            <person name="Sasaki-Sekimoto Y."/>
            <person name="Seto Y."/>
            <person name="Wang Y."/>
            <person name="Wakatake T."/>
            <person name="Sakakibara H."/>
            <person name="Demura T."/>
            <person name="Yamaguchi S."/>
            <person name="Yoneyama K."/>
            <person name="Manabe R.I."/>
            <person name="Nelson D.C."/>
            <person name="Schulman A.H."/>
            <person name="Timko M.P."/>
            <person name="dePamphilis C.W."/>
            <person name="Choi D."/>
            <person name="Shirasu K."/>
        </authorList>
    </citation>
    <scope>NUCLEOTIDE SEQUENCE [LARGE SCALE GENOMIC DNA]</scope>
    <source>
        <strain evidence="14">cv. UVA1</strain>
    </source>
</reference>
<evidence type="ECO:0000256" key="8">
    <source>
        <dbReference type="ARBA" id="ARBA00023002"/>
    </source>
</evidence>
<evidence type="ECO:0000313" key="13">
    <source>
        <dbReference type="EMBL" id="GER51930.1"/>
    </source>
</evidence>
<keyword evidence="10" id="KW-0503">Monooxygenase</keyword>
<evidence type="ECO:0000256" key="3">
    <source>
        <dbReference type="ARBA" id="ARBA00010617"/>
    </source>
</evidence>
<dbReference type="PRINTS" id="PR00463">
    <property type="entry name" value="EP450I"/>
</dbReference>
<dbReference type="PANTHER" id="PTHR47944:SF10">
    <property type="entry name" value="CYTOCHROME P450 98A9"/>
    <property type="match status" value="1"/>
</dbReference>